<gene>
    <name evidence="2" type="ORF">RJ640_014203</name>
</gene>
<dbReference type="InterPro" id="IPR046934">
    <property type="entry name" value="PIR2-like"/>
</dbReference>
<dbReference type="EMBL" id="JAVXUO010000789">
    <property type="protein sequence ID" value="KAK2989013.1"/>
    <property type="molecule type" value="Genomic_DNA"/>
</dbReference>
<name>A0AA88RG56_9ASTE</name>
<organism evidence="2 3">
    <name type="scientific">Escallonia rubra</name>
    <dbReference type="NCBI Taxonomy" id="112253"/>
    <lineage>
        <taxon>Eukaryota</taxon>
        <taxon>Viridiplantae</taxon>
        <taxon>Streptophyta</taxon>
        <taxon>Embryophyta</taxon>
        <taxon>Tracheophyta</taxon>
        <taxon>Spermatophyta</taxon>
        <taxon>Magnoliopsida</taxon>
        <taxon>eudicotyledons</taxon>
        <taxon>Gunneridae</taxon>
        <taxon>Pentapetalae</taxon>
        <taxon>asterids</taxon>
        <taxon>campanulids</taxon>
        <taxon>Escalloniales</taxon>
        <taxon>Escalloniaceae</taxon>
        <taxon>Escallonia</taxon>
    </lineage>
</organism>
<reference evidence="2" key="1">
    <citation type="submission" date="2022-12" db="EMBL/GenBank/DDBJ databases">
        <title>Draft genome assemblies for two species of Escallonia (Escalloniales).</title>
        <authorList>
            <person name="Chanderbali A."/>
            <person name="Dervinis C."/>
            <person name="Anghel I."/>
            <person name="Soltis D."/>
            <person name="Soltis P."/>
            <person name="Zapata F."/>
        </authorList>
    </citation>
    <scope>NUCLEOTIDE SEQUENCE</scope>
    <source>
        <strain evidence="2">UCBG92.1500</strain>
        <tissue evidence="2">Leaf</tissue>
    </source>
</reference>
<keyword evidence="3" id="KW-1185">Reference proteome</keyword>
<dbReference type="PANTHER" id="PTHR46405">
    <property type="entry name" value="OS05G0141500 PROTEIN"/>
    <property type="match status" value="1"/>
</dbReference>
<dbReference type="AlphaFoldDB" id="A0AA88RG56"/>
<proteinExistence type="predicted"/>
<protein>
    <submittedName>
        <fullName evidence="2">Uncharacterized protein</fullName>
    </submittedName>
</protein>
<feature type="coiled-coil region" evidence="1">
    <location>
        <begin position="95"/>
        <end position="136"/>
    </location>
</feature>
<dbReference type="Proteomes" id="UP001187471">
    <property type="component" value="Unassembled WGS sequence"/>
</dbReference>
<sequence>MEPARAWRGQCEGELQVVAPRTSQLAALERQGEAVGQAGREAAMSVEDAHQKAMQAARKLSNDLTELKMLRMEREDTQRLKQGKATPEDPTMKRLSEMEKALRKASGQVDRANAAVRRLETENAEIRAEMEASKLSTSEFIEVAKPIELIVRDVETLTDLKS</sequence>
<comment type="caution">
    <text evidence="2">The sequence shown here is derived from an EMBL/GenBank/DDBJ whole genome shotgun (WGS) entry which is preliminary data.</text>
</comment>
<keyword evidence="1" id="KW-0175">Coiled coil</keyword>
<accession>A0AA88RG56</accession>
<dbReference type="PANTHER" id="PTHR46405:SF3">
    <property type="entry name" value="RING_U-BOX SUPERFAMILY PROTEIN"/>
    <property type="match status" value="1"/>
</dbReference>
<evidence type="ECO:0000256" key="1">
    <source>
        <dbReference type="SAM" id="Coils"/>
    </source>
</evidence>
<evidence type="ECO:0000313" key="2">
    <source>
        <dbReference type="EMBL" id="KAK2989013.1"/>
    </source>
</evidence>
<evidence type="ECO:0000313" key="3">
    <source>
        <dbReference type="Proteomes" id="UP001187471"/>
    </source>
</evidence>